<evidence type="ECO:0000313" key="18">
    <source>
        <dbReference type="EMBL" id="OXB55168.1"/>
    </source>
</evidence>
<keyword evidence="7 15" id="KW-0732">Signal</keyword>
<dbReference type="Gene3D" id="2.60.120.970">
    <property type="match status" value="1"/>
</dbReference>
<name>A0A226MIY0_CALSU</name>
<dbReference type="InterPro" id="IPR001111">
    <property type="entry name" value="TGF-b_propeptide"/>
</dbReference>
<keyword evidence="4 15" id="KW-0202">Cytokine</keyword>
<dbReference type="OrthoDB" id="5948587at2759"/>
<keyword evidence="8 14" id="KW-0339">Growth factor</keyword>
<dbReference type="PROSITE" id="PS00250">
    <property type="entry name" value="TGF_BETA_1"/>
    <property type="match status" value="1"/>
</dbReference>
<evidence type="ECO:0000256" key="9">
    <source>
        <dbReference type="ARBA" id="ARBA00023157"/>
    </source>
</evidence>
<dbReference type="PROSITE" id="PS51362">
    <property type="entry name" value="TGF_BETA_2"/>
    <property type="match status" value="1"/>
</dbReference>
<dbReference type="InterPro" id="IPR015615">
    <property type="entry name" value="TGF-beta-rel"/>
</dbReference>
<dbReference type="Proteomes" id="UP000198323">
    <property type="component" value="Unassembled WGS sequence"/>
</dbReference>
<dbReference type="InterPro" id="IPR001839">
    <property type="entry name" value="TGF-b_C"/>
</dbReference>
<dbReference type="GO" id="GO:0005615">
    <property type="term" value="C:extracellular space"/>
    <property type="evidence" value="ECO:0007669"/>
    <property type="project" value="UniProtKB-UniRule"/>
</dbReference>
<dbReference type="AlphaFoldDB" id="A0A226MIY0"/>
<evidence type="ECO:0000256" key="11">
    <source>
        <dbReference type="ARBA" id="ARBA00023756"/>
    </source>
</evidence>
<protein>
    <recommendedName>
        <fullName evidence="12 15">Growth/differentiation factor 8</fullName>
        <shortName evidence="15">GDF-8</shortName>
    </recommendedName>
    <alternativeName>
        <fullName evidence="13 15">Myostatin</fullName>
    </alternativeName>
</protein>
<evidence type="ECO:0000256" key="5">
    <source>
        <dbReference type="ARBA" id="ARBA00022525"/>
    </source>
</evidence>
<proteinExistence type="inferred from homology"/>
<evidence type="ECO:0000256" key="1">
    <source>
        <dbReference type="ARBA" id="ARBA00004613"/>
    </source>
</evidence>
<keyword evidence="5 15" id="KW-0964">Secreted</keyword>
<comment type="subcellular location">
    <subcellularLocation>
        <location evidence="1 15">Secreted</location>
    </subcellularLocation>
</comment>
<dbReference type="CDD" id="cd19388">
    <property type="entry name" value="TGF_beta_GDF8"/>
    <property type="match status" value="1"/>
</dbReference>
<dbReference type="InterPro" id="IPR017948">
    <property type="entry name" value="TGFb_CS"/>
</dbReference>
<evidence type="ECO:0000256" key="13">
    <source>
        <dbReference type="ARBA" id="ARBA00031866"/>
    </source>
</evidence>
<feature type="region of interest" description="Disordered" evidence="16">
    <location>
        <begin position="60"/>
        <end position="88"/>
    </location>
</feature>
<keyword evidence="19" id="KW-1185">Reference proteome</keyword>
<keyword evidence="9 15" id="KW-1015">Disulfide bond</keyword>
<evidence type="ECO:0000256" key="8">
    <source>
        <dbReference type="ARBA" id="ARBA00023030"/>
    </source>
</evidence>
<dbReference type="FunFam" id="2.10.90.10:FF:000006">
    <property type="entry name" value="growth/differentiation factor 8"/>
    <property type="match status" value="1"/>
</dbReference>
<organism evidence="18 19">
    <name type="scientific">Callipepla squamata</name>
    <name type="common">Scaled quail</name>
    <dbReference type="NCBI Taxonomy" id="9009"/>
    <lineage>
        <taxon>Eukaryota</taxon>
        <taxon>Metazoa</taxon>
        <taxon>Chordata</taxon>
        <taxon>Craniata</taxon>
        <taxon>Vertebrata</taxon>
        <taxon>Euteleostomi</taxon>
        <taxon>Archelosauria</taxon>
        <taxon>Archosauria</taxon>
        <taxon>Dinosauria</taxon>
        <taxon>Saurischia</taxon>
        <taxon>Theropoda</taxon>
        <taxon>Coelurosauria</taxon>
        <taxon>Aves</taxon>
        <taxon>Neognathae</taxon>
        <taxon>Galloanserae</taxon>
        <taxon>Galliformes</taxon>
        <taxon>Odontophoridae</taxon>
        <taxon>Callipepla</taxon>
    </lineage>
</organism>
<evidence type="ECO:0000256" key="2">
    <source>
        <dbReference type="ARBA" id="ARBA00006656"/>
    </source>
</evidence>
<comment type="similarity">
    <text evidence="2 14">Belongs to the TGF-beta family.</text>
</comment>
<dbReference type="EMBL" id="MCFN01000785">
    <property type="protein sequence ID" value="OXB55168.1"/>
    <property type="molecule type" value="Genomic_DNA"/>
</dbReference>
<keyword evidence="6 15" id="KW-0165">Cleavage on pair of basic residues</keyword>
<feature type="domain" description="TGF-beta family profile" evidence="17">
    <location>
        <begin position="366"/>
        <end position="478"/>
    </location>
</feature>
<dbReference type="InterPro" id="IPR029034">
    <property type="entry name" value="Cystine-knot_cytokine"/>
</dbReference>
<evidence type="ECO:0000256" key="15">
    <source>
        <dbReference type="RuleBase" id="RU369049"/>
    </source>
</evidence>
<evidence type="ECO:0000256" key="16">
    <source>
        <dbReference type="SAM" id="MobiDB-lite"/>
    </source>
</evidence>
<reference evidence="18 19" key="1">
    <citation type="submission" date="2016-07" db="EMBL/GenBank/DDBJ databases">
        <title>Disparate Historic Effective Population Sizes Predicted by Modern Levels of Genome Diversity for the Scaled Quail (Callipepla squamata) and the Northern Bobwhite (Colinus virginianus): Inferences from First and Second Generation Draft Genome Assemblies for Sympatric New World Quail.</title>
        <authorList>
            <person name="Oldeschulte D.L."/>
            <person name="Halley Y.A."/>
            <person name="Bhattarai E.K."/>
            <person name="Brashear W.A."/>
            <person name="Hill J."/>
            <person name="Metz R.P."/>
            <person name="Johnson C.D."/>
            <person name="Rollins D."/>
            <person name="Peterson M.J."/>
            <person name="Bickhart D.M."/>
            <person name="Decker J.E."/>
            <person name="Seabury C.M."/>
        </authorList>
    </citation>
    <scope>NUCLEOTIDE SEQUENCE [LARGE SCALE GENOMIC DNA]</scope>
    <source>
        <strain evidence="18 19">Texas</strain>
        <tissue evidence="18">Leg muscle</tissue>
    </source>
</reference>
<comment type="caution">
    <text evidence="18">The sequence shown here is derived from an EMBL/GenBank/DDBJ whole genome shotgun (WGS) entry which is preliminary data.</text>
</comment>
<dbReference type="SUPFAM" id="SSF57501">
    <property type="entry name" value="Cystine-knot cytokines"/>
    <property type="match status" value="1"/>
</dbReference>
<evidence type="ECO:0000256" key="3">
    <source>
        <dbReference type="ARBA" id="ARBA00011748"/>
    </source>
</evidence>
<evidence type="ECO:0000256" key="6">
    <source>
        <dbReference type="ARBA" id="ARBA00022685"/>
    </source>
</evidence>
<evidence type="ECO:0000256" key="14">
    <source>
        <dbReference type="RuleBase" id="RU000354"/>
    </source>
</evidence>
<sequence>RIFILRRMKAKMIQSSISLLDVEEVEVLIVEKKGHDELDNDLHEMEKMFSNELKTTGVKEKAKGQLTELKEKGKEKGKEGEEKKKAKSCSDRKIMQKLAVYVYIYLFMQISVDPVALDGSSQPTENAEKDGLCNACTWRQNTKSSRIEAIKIQILSKLRLEQAPNISRDVIKQLLPKAPPLQELIDQYDVQRDDSSDGSLEDDDYHATTETIITMPTELICSFHSFIADFLVQMEGKPKCCFFKFSSKIQYNKVVKAQLWIYLRQVQKPTTVFVQILRLIKPMKDGTRYTGIRSLKLDMNPGTGIWQSIDVKTVLQNWLKQPESNLGIEIKAFDENGRDLAVTFPGPGEDGLNPFLEVRVTDTPKRSRRDFGLDCDEHSTESRCCRYPLTVDFEAFGWDWIIAPKRYKANYCSGECEFVFLQKYPHTHLVHQANPRGSAGPCCTPTKMSPINMLYFNGKEQIIYGKIPAMVVDRCGCS</sequence>
<feature type="non-terminal residue" evidence="18">
    <location>
        <position position="1"/>
    </location>
</feature>
<dbReference type="GO" id="GO:0005125">
    <property type="term" value="F:cytokine activity"/>
    <property type="evidence" value="ECO:0007669"/>
    <property type="project" value="UniProtKB-UniRule"/>
</dbReference>
<dbReference type="Pfam" id="PF00688">
    <property type="entry name" value="TGFb_propeptide"/>
    <property type="match status" value="1"/>
</dbReference>
<dbReference type="Pfam" id="PF00019">
    <property type="entry name" value="TGF_beta"/>
    <property type="match status" value="1"/>
</dbReference>
<evidence type="ECO:0000256" key="10">
    <source>
        <dbReference type="ARBA" id="ARBA00023180"/>
    </source>
</evidence>
<accession>A0A226MIY0</accession>
<dbReference type="Gene3D" id="2.10.90.10">
    <property type="entry name" value="Cystine-knot cytokines"/>
    <property type="match status" value="1"/>
</dbReference>
<gene>
    <name evidence="18" type="ORF">ASZ78_009175</name>
</gene>
<dbReference type="PANTHER" id="PTHR11848">
    <property type="entry name" value="TGF-BETA FAMILY"/>
    <property type="match status" value="1"/>
</dbReference>
<evidence type="ECO:0000313" key="19">
    <source>
        <dbReference type="Proteomes" id="UP000198323"/>
    </source>
</evidence>
<comment type="subunit">
    <text evidence="3 15">Homodimer; disulfide-linked.</text>
</comment>
<dbReference type="SMART" id="SM00204">
    <property type="entry name" value="TGFB"/>
    <property type="match status" value="1"/>
</dbReference>
<dbReference type="FunFam" id="2.60.120.970:FF:000001">
    <property type="entry name" value="Growth/differentiation factor 8"/>
    <property type="match status" value="1"/>
</dbReference>
<dbReference type="STRING" id="9009.A0A226MIY0"/>
<evidence type="ECO:0000259" key="17">
    <source>
        <dbReference type="PROSITE" id="PS51362"/>
    </source>
</evidence>
<comment type="function">
    <text evidence="11 15">Acts specifically as a negative regulator of skeletal muscle growth.</text>
</comment>
<evidence type="ECO:0000256" key="4">
    <source>
        <dbReference type="ARBA" id="ARBA00022514"/>
    </source>
</evidence>
<evidence type="ECO:0000256" key="12">
    <source>
        <dbReference type="ARBA" id="ARBA00023852"/>
    </source>
</evidence>
<dbReference type="PANTHER" id="PTHR11848:SF150">
    <property type="entry name" value="GROWTH_DIFFERENTIATION FACTOR 8"/>
    <property type="match status" value="1"/>
</dbReference>
<keyword evidence="10" id="KW-0325">Glycoprotein</keyword>
<evidence type="ECO:0000256" key="7">
    <source>
        <dbReference type="ARBA" id="ARBA00022729"/>
    </source>
</evidence>
<dbReference type="GO" id="GO:0008083">
    <property type="term" value="F:growth factor activity"/>
    <property type="evidence" value="ECO:0007669"/>
    <property type="project" value="UniProtKB-UniRule"/>
</dbReference>